<evidence type="ECO:0000313" key="5">
    <source>
        <dbReference type="Proteomes" id="UP000887540"/>
    </source>
</evidence>
<evidence type="ECO:0000256" key="2">
    <source>
        <dbReference type="ARBA" id="ARBA00022737"/>
    </source>
</evidence>
<feature type="compositionally biased region" description="Pro residues" evidence="3">
    <location>
        <begin position="449"/>
        <end position="459"/>
    </location>
</feature>
<keyword evidence="4" id="KW-0812">Transmembrane</keyword>
<evidence type="ECO:0000313" key="6">
    <source>
        <dbReference type="WBParaSite" id="ACRNAN_Path_334.g1284.t1"/>
    </source>
</evidence>
<name>A0A914C5Q0_9BILA</name>
<accession>A0A914C5Q0</accession>
<dbReference type="PROSITE" id="PS51450">
    <property type="entry name" value="LRR"/>
    <property type="match status" value="3"/>
</dbReference>
<dbReference type="InterPro" id="IPR003591">
    <property type="entry name" value="Leu-rich_rpt_typical-subtyp"/>
</dbReference>
<dbReference type="PANTHER" id="PTHR24366">
    <property type="entry name" value="IG(IMMUNOGLOBULIN) AND LRR(LEUCINE RICH REPEAT) DOMAINS"/>
    <property type="match status" value="1"/>
</dbReference>
<dbReference type="AlphaFoldDB" id="A0A914C5Q0"/>
<keyword evidence="1" id="KW-0433">Leucine-rich repeat</keyword>
<dbReference type="InterPro" id="IPR032675">
    <property type="entry name" value="LRR_dom_sf"/>
</dbReference>
<protein>
    <submittedName>
        <fullName evidence="6">LRRCT domain-containing protein</fullName>
    </submittedName>
</protein>
<dbReference type="PANTHER" id="PTHR24366:SF168">
    <property type="entry name" value="GH22922P-RELATED"/>
    <property type="match status" value="1"/>
</dbReference>
<keyword evidence="5" id="KW-1185">Reference proteome</keyword>
<keyword evidence="4" id="KW-0472">Membrane</keyword>
<organism evidence="5 6">
    <name type="scientific">Acrobeloides nanus</name>
    <dbReference type="NCBI Taxonomy" id="290746"/>
    <lineage>
        <taxon>Eukaryota</taxon>
        <taxon>Metazoa</taxon>
        <taxon>Ecdysozoa</taxon>
        <taxon>Nematoda</taxon>
        <taxon>Chromadorea</taxon>
        <taxon>Rhabditida</taxon>
        <taxon>Tylenchina</taxon>
        <taxon>Cephalobomorpha</taxon>
        <taxon>Cephaloboidea</taxon>
        <taxon>Cephalobidae</taxon>
        <taxon>Acrobeloides</taxon>
    </lineage>
</organism>
<dbReference type="InterPro" id="IPR001611">
    <property type="entry name" value="Leu-rich_rpt"/>
</dbReference>
<dbReference type="Gene3D" id="3.80.10.10">
    <property type="entry name" value="Ribonuclease Inhibitor"/>
    <property type="match status" value="3"/>
</dbReference>
<dbReference type="Pfam" id="PF13855">
    <property type="entry name" value="LRR_8"/>
    <property type="match status" value="4"/>
</dbReference>
<evidence type="ECO:0000256" key="4">
    <source>
        <dbReference type="SAM" id="Phobius"/>
    </source>
</evidence>
<reference evidence="6" key="1">
    <citation type="submission" date="2022-11" db="UniProtKB">
        <authorList>
            <consortium name="WormBaseParasite"/>
        </authorList>
    </citation>
    <scope>IDENTIFICATION</scope>
</reference>
<evidence type="ECO:0000256" key="3">
    <source>
        <dbReference type="SAM" id="MobiDB-lite"/>
    </source>
</evidence>
<keyword evidence="4" id="KW-1133">Transmembrane helix</keyword>
<proteinExistence type="predicted"/>
<dbReference type="WBParaSite" id="ACRNAN_Path_334.g1284.t1">
    <property type="protein sequence ID" value="ACRNAN_Path_334.g1284.t1"/>
    <property type="gene ID" value="ACRNAN_Path_334.g1284"/>
</dbReference>
<keyword evidence="2" id="KW-0677">Repeat</keyword>
<feature type="transmembrane region" description="Helical" evidence="4">
    <location>
        <begin position="381"/>
        <end position="405"/>
    </location>
</feature>
<dbReference type="SUPFAM" id="SSF52058">
    <property type="entry name" value="L domain-like"/>
    <property type="match status" value="1"/>
</dbReference>
<dbReference type="SMART" id="SM00369">
    <property type="entry name" value="LRR_TYP"/>
    <property type="match status" value="8"/>
</dbReference>
<evidence type="ECO:0000256" key="1">
    <source>
        <dbReference type="ARBA" id="ARBA00022614"/>
    </source>
</evidence>
<sequence>MGSFIGLSSLVSLDLSHNHLNVLPTGAFNFLKSLKFLSLAHNKINDLAMNLLRGPQKLHELELDGNMLDPKQLNDMFSDIEHLERLDLNFCNFDDEKISRLKFVKLPNLKRLGLAENNLTNVPSKTIRSIPLLEAINLSHNKIRNLDACSFCGCNISQVFLAHNFLGVDKEAIHPEAFADTKMTELDLSFNYLDQFDASMLAHAQQSLKVLHLSGNSFGGFLHRLTYNLPSLTHLHMAANGLRTIPLNLPYEYRQLNFLNLSGNSLEDLPEDVFQLLPSMRVLDLSFNLFSSFTPSVFASFIGQLEQVYLNDNPWDCRCATQNLQHYMLQRYSYHIQLNYDRTLCAKPQLLKNQPLHKVHYINDCAVLFGATYGLTQTSELVLLLAALVVTSLLIAFLILALLYCGKDRKYKGTYVTREHSRTRLTHPVDCGLSGTTSAMSEPLTCPSSPLPPAPPPPPGSMFVAF</sequence>
<feature type="region of interest" description="Disordered" evidence="3">
    <location>
        <begin position="440"/>
        <end position="459"/>
    </location>
</feature>
<dbReference type="Proteomes" id="UP000887540">
    <property type="component" value="Unplaced"/>
</dbReference>
<dbReference type="Pfam" id="PF13516">
    <property type="entry name" value="LRR_6"/>
    <property type="match status" value="1"/>
</dbReference>